<protein>
    <recommendedName>
        <fullName evidence="4">SGNH/GDSL hydrolase family protein</fullName>
    </recommendedName>
</protein>
<organism evidence="2 3">
    <name type="scientific">Candidatus Nitrotoga arctica</name>
    <dbReference type="NCBI Taxonomy" id="453162"/>
    <lineage>
        <taxon>Bacteria</taxon>
        <taxon>Pseudomonadati</taxon>
        <taxon>Pseudomonadota</taxon>
        <taxon>Betaproteobacteria</taxon>
        <taxon>Nitrosomonadales</taxon>
        <taxon>Gallionellaceae</taxon>
        <taxon>Candidatus Nitrotoga</taxon>
    </lineage>
</organism>
<keyword evidence="1" id="KW-0472">Membrane</keyword>
<keyword evidence="1" id="KW-1133">Transmembrane helix</keyword>
<keyword evidence="3" id="KW-1185">Reference proteome</keyword>
<gene>
    <name evidence="2" type="ORF">NTG6680_1521</name>
</gene>
<proteinExistence type="predicted"/>
<dbReference type="RefSeq" id="WP_239796663.1">
    <property type="nucleotide sequence ID" value="NZ_OU912926.1"/>
</dbReference>
<accession>A0ABN8AMB9</accession>
<evidence type="ECO:0000313" key="2">
    <source>
        <dbReference type="EMBL" id="CAG9932774.1"/>
    </source>
</evidence>
<evidence type="ECO:0008006" key="4">
    <source>
        <dbReference type="Google" id="ProtNLM"/>
    </source>
</evidence>
<evidence type="ECO:0000256" key="1">
    <source>
        <dbReference type="SAM" id="Phobius"/>
    </source>
</evidence>
<dbReference type="Proteomes" id="UP000839052">
    <property type="component" value="Chromosome"/>
</dbReference>
<reference evidence="2 3" key="1">
    <citation type="submission" date="2021-10" db="EMBL/GenBank/DDBJ databases">
        <authorList>
            <person name="Koch H."/>
        </authorList>
    </citation>
    <scope>NUCLEOTIDE SEQUENCE [LARGE SCALE GENOMIC DNA]</scope>
    <source>
        <strain evidence="2">6680</strain>
    </source>
</reference>
<feature type="transmembrane region" description="Helical" evidence="1">
    <location>
        <begin position="7"/>
        <end position="29"/>
    </location>
</feature>
<name>A0ABN8AMB9_9PROT</name>
<evidence type="ECO:0000313" key="3">
    <source>
        <dbReference type="Proteomes" id="UP000839052"/>
    </source>
</evidence>
<dbReference type="EMBL" id="OU912926">
    <property type="protein sequence ID" value="CAG9932774.1"/>
    <property type="molecule type" value="Genomic_DNA"/>
</dbReference>
<sequence>MSRFSRVFHLFGWGSVIGLLLLGLVEVWLHTDDFMYRYRSVFAAGRAMGKLHYLKSQNPTLLVLGNSRIDNGFIPQILLEGGAADVSGFNMGMPGANASILYGVVKRLANDGNLGTKGIRTVLIGLDEHLLQAEDSLGYGVFYSDPAWLWRNHDWRGMLAHSIRLWGFSANLKQLREPGKALGFFQASFINTEPIGGGAAMYLGYRAGFGGLQDAGQIRRQQESFDAPPDGVQIDALFATVALLRQYGVQVAVVYPPLLNRELLYLTPQLPAARPYIAVAERLNAQGVPQLTLEAGTQRNPEMFINSGHLNDYGAQYHSRLLARQLRVIWPSLFVKEEGA</sequence>
<keyword evidence="1" id="KW-0812">Transmembrane</keyword>
<dbReference type="SUPFAM" id="SSF52266">
    <property type="entry name" value="SGNH hydrolase"/>
    <property type="match status" value="1"/>
</dbReference>